<dbReference type="PROSITE" id="PS50110">
    <property type="entry name" value="RESPONSE_REGULATORY"/>
    <property type="match status" value="1"/>
</dbReference>
<dbReference type="GO" id="GO:0000976">
    <property type="term" value="F:transcription cis-regulatory region binding"/>
    <property type="evidence" value="ECO:0007669"/>
    <property type="project" value="TreeGrafter"/>
</dbReference>
<gene>
    <name evidence="8" type="ORF">TBC1_11306</name>
</gene>
<dbReference type="CDD" id="cd00383">
    <property type="entry name" value="trans_reg_C"/>
    <property type="match status" value="1"/>
</dbReference>
<evidence type="ECO:0000256" key="5">
    <source>
        <dbReference type="PROSITE-ProRule" id="PRU01091"/>
    </source>
</evidence>
<evidence type="ECO:0000259" key="7">
    <source>
        <dbReference type="PROSITE" id="PS51755"/>
    </source>
</evidence>
<dbReference type="EMBL" id="DF968182">
    <property type="protein sequence ID" value="GAP42177.1"/>
    <property type="molecule type" value="Genomic_DNA"/>
</dbReference>
<dbReference type="CDD" id="cd17574">
    <property type="entry name" value="REC_OmpR"/>
    <property type="match status" value="1"/>
</dbReference>
<protein>
    <submittedName>
        <fullName evidence="8">DNA-binding response regulator, OmpR family, contains REC and winged-helix (WHTH) domain</fullName>
    </submittedName>
</protein>
<dbReference type="InterPro" id="IPR011006">
    <property type="entry name" value="CheY-like_superfamily"/>
</dbReference>
<dbReference type="SMART" id="SM00448">
    <property type="entry name" value="REC"/>
    <property type="match status" value="1"/>
</dbReference>
<dbReference type="Pfam" id="PF00486">
    <property type="entry name" value="Trans_reg_C"/>
    <property type="match status" value="1"/>
</dbReference>
<evidence type="ECO:0000256" key="2">
    <source>
        <dbReference type="ARBA" id="ARBA00023012"/>
    </source>
</evidence>
<evidence type="ECO:0000256" key="3">
    <source>
        <dbReference type="ARBA" id="ARBA00023125"/>
    </source>
</evidence>
<dbReference type="AlphaFoldDB" id="A0A0S7BXC0"/>
<dbReference type="GO" id="GO:0006355">
    <property type="term" value="P:regulation of DNA-templated transcription"/>
    <property type="evidence" value="ECO:0007669"/>
    <property type="project" value="InterPro"/>
</dbReference>
<feature type="modified residue" description="4-aspartylphosphate" evidence="4">
    <location>
        <position position="56"/>
    </location>
</feature>
<evidence type="ECO:0000313" key="9">
    <source>
        <dbReference type="Proteomes" id="UP000053091"/>
    </source>
</evidence>
<dbReference type="PATRIC" id="fig|1678841.3.peg.350"/>
<feature type="domain" description="OmpR/PhoB-type" evidence="7">
    <location>
        <begin position="131"/>
        <end position="228"/>
    </location>
</feature>
<evidence type="ECO:0000313" key="8">
    <source>
        <dbReference type="EMBL" id="GAP42177.1"/>
    </source>
</evidence>
<dbReference type="Pfam" id="PF00072">
    <property type="entry name" value="Response_reg"/>
    <property type="match status" value="1"/>
</dbReference>
<sequence length="230" mass="26549">MEKEKTRILLAEDDRNLGNILKSYLDAKGYSTRLVVNGQEAFELFSKEQFDFCIVDVMMPVKDGFTLAREIRQVDRNIPILFLTAKSLEEDKLKGFQAGADDYLTKPFSMEELLLRIEAILRRAGYSTQGGKIFGIGSFTLDYNRQILTRDGQEHRLTSKENELLRLLCENINEVLDRSYALNKIWQDDSYFNARSMDVYIAKLRKYLKGDDNVELINVHGIGFKLVVKD</sequence>
<feature type="domain" description="Response regulatory" evidence="6">
    <location>
        <begin position="7"/>
        <end position="121"/>
    </location>
</feature>
<dbReference type="FunFam" id="3.40.50.2300:FF:000073">
    <property type="entry name" value="DNA-binding response regulator RprY"/>
    <property type="match status" value="1"/>
</dbReference>
<organism evidence="8">
    <name type="scientific">Lentimicrobium saccharophilum</name>
    <dbReference type="NCBI Taxonomy" id="1678841"/>
    <lineage>
        <taxon>Bacteria</taxon>
        <taxon>Pseudomonadati</taxon>
        <taxon>Bacteroidota</taxon>
        <taxon>Bacteroidia</taxon>
        <taxon>Bacteroidales</taxon>
        <taxon>Lentimicrobiaceae</taxon>
        <taxon>Lentimicrobium</taxon>
    </lineage>
</organism>
<proteinExistence type="predicted"/>
<accession>A0A0S7BXC0</accession>
<dbReference type="InterPro" id="IPR001867">
    <property type="entry name" value="OmpR/PhoB-type_DNA-bd"/>
</dbReference>
<dbReference type="InterPro" id="IPR001789">
    <property type="entry name" value="Sig_transdc_resp-reg_receiver"/>
</dbReference>
<dbReference type="Proteomes" id="UP000053091">
    <property type="component" value="Unassembled WGS sequence"/>
</dbReference>
<dbReference type="GO" id="GO:0000156">
    <property type="term" value="F:phosphorelay response regulator activity"/>
    <property type="evidence" value="ECO:0007669"/>
    <property type="project" value="TreeGrafter"/>
</dbReference>
<feature type="DNA-binding region" description="OmpR/PhoB-type" evidence="5">
    <location>
        <begin position="131"/>
        <end position="228"/>
    </location>
</feature>
<keyword evidence="9" id="KW-1185">Reference proteome</keyword>
<dbReference type="SMART" id="SM00862">
    <property type="entry name" value="Trans_reg_C"/>
    <property type="match status" value="1"/>
</dbReference>
<keyword evidence="3 5" id="KW-0238">DNA-binding</keyword>
<dbReference type="SUPFAM" id="SSF46894">
    <property type="entry name" value="C-terminal effector domain of the bipartite response regulators"/>
    <property type="match status" value="1"/>
</dbReference>
<dbReference type="PANTHER" id="PTHR48111">
    <property type="entry name" value="REGULATOR OF RPOS"/>
    <property type="match status" value="1"/>
</dbReference>
<dbReference type="GO" id="GO:0032993">
    <property type="term" value="C:protein-DNA complex"/>
    <property type="evidence" value="ECO:0007669"/>
    <property type="project" value="TreeGrafter"/>
</dbReference>
<dbReference type="PROSITE" id="PS51755">
    <property type="entry name" value="OMPR_PHOB"/>
    <property type="match status" value="1"/>
</dbReference>
<dbReference type="RefSeq" id="WP_062037474.1">
    <property type="nucleotide sequence ID" value="NZ_DF968182.1"/>
</dbReference>
<dbReference type="InterPro" id="IPR016032">
    <property type="entry name" value="Sig_transdc_resp-reg_C-effctor"/>
</dbReference>
<evidence type="ECO:0000256" key="4">
    <source>
        <dbReference type="PROSITE-ProRule" id="PRU00169"/>
    </source>
</evidence>
<dbReference type="PANTHER" id="PTHR48111:SF40">
    <property type="entry name" value="PHOSPHATE REGULON TRANSCRIPTIONAL REGULATORY PROTEIN PHOB"/>
    <property type="match status" value="1"/>
</dbReference>
<keyword evidence="1 4" id="KW-0597">Phosphoprotein</keyword>
<dbReference type="GO" id="GO:0005829">
    <property type="term" value="C:cytosol"/>
    <property type="evidence" value="ECO:0007669"/>
    <property type="project" value="TreeGrafter"/>
</dbReference>
<dbReference type="STRING" id="1678841.TBC1_11306"/>
<dbReference type="InterPro" id="IPR036388">
    <property type="entry name" value="WH-like_DNA-bd_sf"/>
</dbReference>
<dbReference type="SUPFAM" id="SSF52172">
    <property type="entry name" value="CheY-like"/>
    <property type="match status" value="1"/>
</dbReference>
<reference evidence="8" key="1">
    <citation type="journal article" date="2015" name="Genome Announc.">
        <title>Draft Genome Sequence of Bacteroidales Strain TBC1, a Novel Isolate from a Methanogenic Wastewater Treatment System.</title>
        <authorList>
            <person name="Tourlousse D.M."/>
            <person name="Matsuura N."/>
            <person name="Sun L."/>
            <person name="Toyonaga M."/>
            <person name="Kuroda K."/>
            <person name="Ohashi A."/>
            <person name="Cruz R."/>
            <person name="Yamaguchi T."/>
            <person name="Sekiguchi Y."/>
        </authorList>
    </citation>
    <scope>NUCLEOTIDE SEQUENCE [LARGE SCALE GENOMIC DNA]</scope>
    <source>
        <strain evidence="8">TBC1</strain>
    </source>
</reference>
<evidence type="ECO:0000256" key="1">
    <source>
        <dbReference type="ARBA" id="ARBA00022553"/>
    </source>
</evidence>
<dbReference type="Gene3D" id="6.10.250.690">
    <property type="match status" value="1"/>
</dbReference>
<name>A0A0S7BXC0_9BACT</name>
<dbReference type="Gene3D" id="3.40.50.2300">
    <property type="match status" value="1"/>
</dbReference>
<dbReference type="OrthoDB" id="9790442at2"/>
<dbReference type="Gene3D" id="1.10.10.10">
    <property type="entry name" value="Winged helix-like DNA-binding domain superfamily/Winged helix DNA-binding domain"/>
    <property type="match status" value="1"/>
</dbReference>
<keyword evidence="2" id="KW-0902">Two-component regulatory system</keyword>
<evidence type="ECO:0000259" key="6">
    <source>
        <dbReference type="PROSITE" id="PS50110"/>
    </source>
</evidence>
<dbReference type="InterPro" id="IPR039420">
    <property type="entry name" value="WalR-like"/>
</dbReference>